<sequence length="216" mass="24079">MTSACSSGRACHAISNVVLDVATALLREHADKNGMLRLADAERILALIGRGTMSLDGAFKVQQERCQIVHSRPKGNVGARSNPFQRLMVRPFESLLAGDTAVFPRPYLVNYFVFVERALADDHAPIDQDCRAIIQALLVVYGNNLTWDHFYSDPRTLRLLHRALRILVHTLCTQEGTRLWNGLLSRPVAGQPPLPPERIEQVRNLLLETHRGLSAA</sequence>
<dbReference type="EMBL" id="JAAIYP010000042">
    <property type="protein sequence ID" value="NFV81656.1"/>
    <property type="molecule type" value="Genomic_DNA"/>
</dbReference>
<evidence type="ECO:0000313" key="2">
    <source>
        <dbReference type="Proteomes" id="UP000480684"/>
    </source>
</evidence>
<organism evidence="1 2">
    <name type="scientific">Magnetospirillum aberrantis SpK</name>
    <dbReference type="NCBI Taxonomy" id="908842"/>
    <lineage>
        <taxon>Bacteria</taxon>
        <taxon>Pseudomonadati</taxon>
        <taxon>Pseudomonadota</taxon>
        <taxon>Alphaproteobacteria</taxon>
        <taxon>Rhodospirillales</taxon>
        <taxon>Rhodospirillaceae</taxon>
        <taxon>Magnetospirillum</taxon>
    </lineage>
</organism>
<gene>
    <name evidence="1" type="ORF">G4223_16220</name>
</gene>
<evidence type="ECO:0000313" key="1">
    <source>
        <dbReference type="EMBL" id="NFV81656.1"/>
    </source>
</evidence>
<dbReference type="AlphaFoldDB" id="A0A7C9QXG2"/>
<dbReference type="Proteomes" id="UP000480684">
    <property type="component" value="Unassembled WGS sequence"/>
</dbReference>
<proteinExistence type="predicted"/>
<comment type="caution">
    <text evidence="1">The sequence shown here is derived from an EMBL/GenBank/DDBJ whole genome shotgun (WGS) entry which is preliminary data.</text>
</comment>
<accession>A0A7C9QXG2</accession>
<dbReference type="RefSeq" id="WP_163681908.1">
    <property type="nucleotide sequence ID" value="NZ_JAAIYP010000042.1"/>
</dbReference>
<protein>
    <submittedName>
        <fullName evidence="1">Uncharacterized protein</fullName>
    </submittedName>
</protein>
<name>A0A7C9QXG2_9PROT</name>
<reference evidence="1 2" key="1">
    <citation type="submission" date="2020-02" db="EMBL/GenBank/DDBJ databases">
        <authorList>
            <person name="Dziuba M."/>
            <person name="Kuznetsov B."/>
            <person name="Mardanov A."/>
            <person name="Ravin N."/>
            <person name="Grouzdev D."/>
        </authorList>
    </citation>
    <scope>NUCLEOTIDE SEQUENCE [LARGE SCALE GENOMIC DNA]</scope>
    <source>
        <strain evidence="1 2">SpK</strain>
    </source>
</reference>
<keyword evidence="2" id="KW-1185">Reference proteome</keyword>